<dbReference type="EC" id="1.6.5.5" evidence="4"/>
<dbReference type="SUPFAM" id="SSF50129">
    <property type="entry name" value="GroES-like"/>
    <property type="match status" value="1"/>
</dbReference>
<dbReference type="PANTHER" id="PTHR48106:SF13">
    <property type="entry name" value="QUINONE OXIDOREDUCTASE-RELATED"/>
    <property type="match status" value="1"/>
</dbReference>
<sequence>MDIAIRLTQPGGPEVLRVEPIEKAHPGPGEAWIEQEAIGVNYLDVTQRNGTVPIPLPNGLGLEASGLVTATGAGVTNVAVGDRVAYILGPLGSYASGRLYPADRLIRLPDELSTEDAATVLFKGITAHYLLHSTYAVSSGSIVLLYGAAGALGQLMAPWAKALGAFVIGVVSKNLSVARAQAAGCDAVLVWGDCDLPSEVAKLTSGQKADVVYDGIGKPTFTASLDSLRARGMMVSFGASGGVPDPVPIGTLNAKGSLFLTRPGLAAHATDLQEYRRRANAVFAAVAAGVIKAAPSKVFPLADAAAAHAALESGTAGGAVLLKP</sequence>
<organism evidence="4 5">
    <name type="scientific">Paraburkholderia silvatlantica</name>
    <dbReference type="NCBI Taxonomy" id="321895"/>
    <lineage>
        <taxon>Bacteria</taxon>
        <taxon>Pseudomonadati</taxon>
        <taxon>Pseudomonadota</taxon>
        <taxon>Betaproteobacteria</taxon>
        <taxon>Burkholderiales</taxon>
        <taxon>Burkholderiaceae</taxon>
        <taxon>Paraburkholderia</taxon>
    </lineage>
</organism>
<proteinExistence type="predicted"/>
<dbReference type="InterPro" id="IPR013149">
    <property type="entry name" value="ADH-like_C"/>
</dbReference>
<dbReference type="InterPro" id="IPR020843">
    <property type="entry name" value="ER"/>
</dbReference>
<dbReference type="InterPro" id="IPR036291">
    <property type="entry name" value="NAD(P)-bd_dom_sf"/>
</dbReference>
<protein>
    <submittedName>
        <fullName evidence="4">NADPH2:quinone reductase</fullName>
        <ecNumber evidence="4">1.6.5.5</ecNumber>
    </submittedName>
</protein>
<evidence type="ECO:0000259" key="3">
    <source>
        <dbReference type="SMART" id="SM00829"/>
    </source>
</evidence>
<reference evidence="4 5" key="1">
    <citation type="submission" date="2020-08" db="EMBL/GenBank/DDBJ databases">
        <title>Genomic Encyclopedia of Type Strains, Phase IV (KMG-V): Genome sequencing to study the core and pangenomes of soil and plant-associated prokaryotes.</title>
        <authorList>
            <person name="Whitman W."/>
        </authorList>
    </citation>
    <scope>NUCLEOTIDE SEQUENCE [LARGE SCALE GENOMIC DNA]</scope>
    <source>
        <strain evidence="4 5">SRMrh-85</strain>
    </source>
</reference>
<keyword evidence="2 4" id="KW-0560">Oxidoreductase</keyword>
<comment type="caution">
    <text evidence="4">The sequence shown here is derived from an EMBL/GenBank/DDBJ whole genome shotgun (WGS) entry which is preliminary data.</text>
</comment>
<evidence type="ECO:0000313" key="5">
    <source>
        <dbReference type="Proteomes" id="UP000533533"/>
    </source>
</evidence>
<dbReference type="Gene3D" id="3.40.50.720">
    <property type="entry name" value="NAD(P)-binding Rossmann-like Domain"/>
    <property type="match status" value="1"/>
</dbReference>
<dbReference type="RefSeq" id="WP_010811208.1">
    <property type="nucleotide sequence ID" value="NZ_JACHVZ010000023.1"/>
</dbReference>
<evidence type="ECO:0000256" key="2">
    <source>
        <dbReference type="ARBA" id="ARBA00023002"/>
    </source>
</evidence>
<name>A0ABR6FX31_9BURK</name>
<gene>
    <name evidence="4" type="ORF">FHX59_006460</name>
</gene>
<dbReference type="InterPro" id="IPR013154">
    <property type="entry name" value="ADH-like_N"/>
</dbReference>
<dbReference type="GO" id="GO:0003960">
    <property type="term" value="F:quinone reductase (NADPH) activity"/>
    <property type="evidence" value="ECO:0007669"/>
    <property type="project" value="UniProtKB-EC"/>
</dbReference>
<keyword evidence="5" id="KW-1185">Reference proteome</keyword>
<feature type="domain" description="Enoyl reductase (ER)" evidence="3">
    <location>
        <begin position="11"/>
        <end position="322"/>
    </location>
</feature>
<dbReference type="CDD" id="cd05286">
    <property type="entry name" value="QOR2"/>
    <property type="match status" value="1"/>
</dbReference>
<dbReference type="PANTHER" id="PTHR48106">
    <property type="entry name" value="QUINONE OXIDOREDUCTASE PIG3-RELATED"/>
    <property type="match status" value="1"/>
</dbReference>
<keyword evidence="1" id="KW-0521">NADP</keyword>
<dbReference type="Pfam" id="PF08240">
    <property type="entry name" value="ADH_N"/>
    <property type="match status" value="1"/>
</dbReference>
<dbReference type="InterPro" id="IPR011032">
    <property type="entry name" value="GroES-like_sf"/>
</dbReference>
<dbReference type="EMBL" id="JACHVZ010000023">
    <property type="protein sequence ID" value="MBB2931986.1"/>
    <property type="molecule type" value="Genomic_DNA"/>
</dbReference>
<dbReference type="Proteomes" id="UP000533533">
    <property type="component" value="Unassembled WGS sequence"/>
</dbReference>
<dbReference type="SMART" id="SM00829">
    <property type="entry name" value="PKS_ER"/>
    <property type="match status" value="1"/>
</dbReference>
<dbReference type="Pfam" id="PF00107">
    <property type="entry name" value="ADH_zinc_N"/>
    <property type="match status" value="1"/>
</dbReference>
<dbReference type="SUPFAM" id="SSF51735">
    <property type="entry name" value="NAD(P)-binding Rossmann-fold domains"/>
    <property type="match status" value="1"/>
</dbReference>
<dbReference type="Gene3D" id="3.90.180.10">
    <property type="entry name" value="Medium-chain alcohol dehydrogenases, catalytic domain"/>
    <property type="match status" value="1"/>
</dbReference>
<evidence type="ECO:0000256" key="1">
    <source>
        <dbReference type="ARBA" id="ARBA00022857"/>
    </source>
</evidence>
<evidence type="ECO:0000313" key="4">
    <source>
        <dbReference type="EMBL" id="MBB2931986.1"/>
    </source>
</evidence>
<accession>A0ABR6FX31</accession>
<dbReference type="InterPro" id="IPR047618">
    <property type="entry name" value="QOR-like"/>
</dbReference>